<proteinExistence type="predicted"/>
<protein>
    <submittedName>
        <fullName evidence="3">2-keto-4-pentenoate hydratase</fullName>
    </submittedName>
</protein>
<dbReference type="Pfam" id="PF01557">
    <property type="entry name" value="FAA_hydrolase"/>
    <property type="match status" value="1"/>
</dbReference>
<dbReference type="PANTHER" id="PTHR30143:SF0">
    <property type="entry name" value="2-KETO-4-PENTENOATE HYDRATASE"/>
    <property type="match status" value="1"/>
</dbReference>
<dbReference type="AlphaFoldDB" id="A0AAU9EYS9"/>
<evidence type="ECO:0000313" key="3">
    <source>
        <dbReference type="EMBL" id="BEQ15606.1"/>
    </source>
</evidence>
<dbReference type="InterPro" id="IPR036663">
    <property type="entry name" value="Fumarylacetoacetase_C_sf"/>
</dbReference>
<dbReference type="InterPro" id="IPR050772">
    <property type="entry name" value="Hydratase-Decarb/MhpD_sf"/>
</dbReference>
<evidence type="ECO:0000259" key="2">
    <source>
        <dbReference type="Pfam" id="PF01557"/>
    </source>
</evidence>
<organism evidence="3 4">
    <name type="scientific">Desulfoferula mesophila</name>
    <dbReference type="NCBI Taxonomy" id="3058419"/>
    <lineage>
        <taxon>Bacteria</taxon>
        <taxon>Pseudomonadati</taxon>
        <taxon>Thermodesulfobacteriota</taxon>
        <taxon>Desulfarculia</taxon>
        <taxon>Desulfarculales</taxon>
        <taxon>Desulfarculaceae</taxon>
        <taxon>Desulfoferula</taxon>
    </lineage>
</organism>
<dbReference type="RefSeq" id="WP_338600237.1">
    <property type="nucleotide sequence ID" value="NZ_AP028679.1"/>
</dbReference>
<dbReference type="Proteomes" id="UP001366166">
    <property type="component" value="Chromosome"/>
</dbReference>
<dbReference type="GO" id="GO:0008684">
    <property type="term" value="F:2-oxopent-4-enoate hydratase activity"/>
    <property type="evidence" value="ECO:0007669"/>
    <property type="project" value="TreeGrafter"/>
</dbReference>
<gene>
    <name evidence="3" type="ORF">FAK_26720</name>
</gene>
<sequence length="261" mass="27130">MSMNQKQIAQAAKSLAQAAKDRKPIAALTETYPGITVEEAYRIQTINVDARIKAGARVVGKKIGLTSPAMQQMLGVDEPDYGVLLDDMLVYQGVAFETGTLLQPRIEGEIAFVMGKDLMGPVTPAEVALAVAGVTPALEIIDSRIKDWKIKIQDTVADNASSAAIVIGASLIPLGELDLRHVGFVLTKNGRLAGTGAGAAVLGSPIQSVAWLINKMAEMGVGVKAGEIILSGAASAAVDVAPGDSIHLVVDRLGEVACCFA</sequence>
<evidence type="ECO:0000313" key="4">
    <source>
        <dbReference type="Proteomes" id="UP001366166"/>
    </source>
</evidence>
<dbReference type="InterPro" id="IPR011234">
    <property type="entry name" value="Fumarylacetoacetase-like_C"/>
</dbReference>
<reference evidence="4" key="1">
    <citation type="journal article" date="2023" name="Arch. Microbiol.">
        <title>Desulfoferula mesophilus gen. nov. sp. nov., a mesophilic sulfate-reducing bacterium isolated from a brackish lake sediment.</title>
        <authorList>
            <person name="Watanabe T."/>
            <person name="Yabe T."/>
            <person name="Tsuji J.M."/>
            <person name="Fukui M."/>
        </authorList>
    </citation>
    <scope>NUCLEOTIDE SEQUENCE [LARGE SCALE GENOMIC DNA]</scope>
    <source>
        <strain evidence="4">12FAK</strain>
    </source>
</reference>
<evidence type="ECO:0000256" key="1">
    <source>
        <dbReference type="ARBA" id="ARBA00023239"/>
    </source>
</evidence>
<feature type="domain" description="Fumarylacetoacetase-like C-terminal" evidence="2">
    <location>
        <begin position="103"/>
        <end position="258"/>
    </location>
</feature>
<dbReference type="GO" id="GO:0005737">
    <property type="term" value="C:cytoplasm"/>
    <property type="evidence" value="ECO:0007669"/>
    <property type="project" value="TreeGrafter"/>
</dbReference>
<accession>A0AAU9EYS9</accession>
<keyword evidence="1" id="KW-0456">Lyase</keyword>
<name>A0AAU9EYS9_9BACT</name>
<dbReference type="Gene3D" id="3.90.850.10">
    <property type="entry name" value="Fumarylacetoacetase-like, C-terminal domain"/>
    <property type="match status" value="1"/>
</dbReference>
<dbReference type="PANTHER" id="PTHR30143">
    <property type="entry name" value="ACID HYDRATASE"/>
    <property type="match status" value="1"/>
</dbReference>
<dbReference type="EMBL" id="AP028679">
    <property type="protein sequence ID" value="BEQ15606.1"/>
    <property type="molecule type" value="Genomic_DNA"/>
</dbReference>
<dbReference type="KEGG" id="dmp:FAK_26720"/>
<keyword evidence="4" id="KW-1185">Reference proteome</keyword>
<dbReference type="SUPFAM" id="SSF56529">
    <property type="entry name" value="FAH"/>
    <property type="match status" value="1"/>
</dbReference>